<dbReference type="EMBL" id="OX465085">
    <property type="protein sequence ID" value="CAI9303270.1"/>
    <property type="molecule type" value="Genomic_DNA"/>
</dbReference>
<reference evidence="1" key="1">
    <citation type="submission" date="2023-04" db="EMBL/GenBank/DDBJ databases">
        <authorList>
            <person name="Vijverberg K."/>
            <person name="Xiong W."/>
            <person name="Schranz E."/>
        </authorList>
    </citation>
    <scope>NUCLEOTIDE SEQUENCE</scope>
</reference>
<dbReference type="Proteomes" id="UP001177003">
    <property type="component" value="Chromosome 9"/>
</dbReference>
<gene>
    <name evidence="1" type="ORF">LSALG_LOCUS41718</name>
</gene>
<accession>A0AA36A2C1</accession>
<sequence>MVGEIGSSQSGKLTIFNCLDGGSGTLACIVKESVKLYTYNIRPLHVEVARNKAIKASPDLPELFVADVICCTCVGSGDPRLANFRFCCWLNSDSGTKRVLGVVLVGDHCQLSQGGPDDCKFIPKPAPDGPLVMLMEERNMKPLDSNLATLSTRCSKDLELNLAKSFLSEMGECTTAYPYNRVLGALVLNNYERQDATLPSWNLMYIVD</sequence>
<proteinExistence type="predicted"/>
<dbReference type="PANTHER" id="PTHR47859">
    <property type="entry name" value="PENTATRICOPEPTIDE REPEAT-CONTAINING PROTEIN"/>
    <property type="match status" value="1"/>
</dbReference>
<protein>
    <submittedName>
        <fullName evidence="1">Uncharacterized protein</fullName>
    </submittedName>
</protein>
<evidence type="ECO:0000313" key="1">
    <source>
        <dbReference type="EMBL" id="CAI9303270.1"/>
    </source>
</evidence>
<keyword evidence="2" id="KW-1185">Reference proteome</keyword>
<evidence type="ECO:0000313" key="2">
    <source>
        <dbReference type="Proteomes" id="UP001177003"/>
    </source>
</evidence>
<dbReference type="AlphaFoldDB" id="A0AA36A2C1"/>
<name>A0AA36A2C1_LACSI</name>
<organism evidence="1 2">
    <name type="scientific">Lactuca saligna</name>
    <name type="common">Willowleaf lettuce</name>
    <dbReference type="NCBI Taxonomy" id="75948"/>
    <lineage>
        <taxon>Eukaryota</taxon>
        <taxon>Viridiplantae</taxon>
        <taxon>Streptophyta</taxon>
        <taxon>Embryophyta</taxon>
        <taxon>Tracheophyta</taxon>
        <taxon>Spermatophyta</taxon>
        <taxon>Magnoliopsida</taxon>
        <taxon>eudicotyledons</taxon>
        <taxon>Gunneridae</taxon>
        <taxon>Pentapetalae</taxon>
        <taxon>asterids</taxon>
        <taxon>campanulids</taxon>
        <taxon>Asterales</taxon>
        <taxon>Asteraceae</taxon>
        <taxon>Cichorioideae</taxon>
        <taxon>Cichorieae</taxon>
        <taxon>Lactucinae</taxon>
        <taxon>Lactuca</taxon>
    </lineage>
</organism>
<dbReference type="PANTHER" id="PTHR47859:SF1">
    <property type="entry name" value="PENTATRICOPEPTIDE REPEAT-CONTAINING PROTEIN"/>
    <property type="match status" value="1"/>
</dbReference>